<name>A0A0L0DB08_THETB</name>
<dbReference type="InterPro" id="IPR035699">
    <property type="entry name" value="AAA_6"/>
</dbReference>
<dbReference type="Gene3D" id="1.20.58.1120">
    <property type="match status" value="1"/>
</dbReference>
<feature type="region of interest" description="Disordered" evidence="13">
    <location>
        <begin position="1290"/>
        <end position="1315"/>
    </location>
</feature>
<keyword evidence="18" id="KW-1185">Reference proteome</keyword>
<evidence type="ECO:0000256" key="11">
    <source>
        <dbReference type="ARBA" id="ARBA00023212"/>
    </source>
</evidence>
<dbReference type="InterPro" id="IPR013602">
    <property type="entry name" value="Dynein_heavy_linker"/>
</dbReference>
<keyword evidence="8" id="KW-0243">Dynein</keyword>
<feature type="domain" description="Dynein heavy chain C-terminal" evidence="16">
    <location>
        <begin position="4296"/>
        <end position="4527"/>
    </location>
</feature>
<dbReference type="Gene3D" id="1.10.8.720">
    <property type="entry name" value="Region D6 of dynein motor"/>
    <property type="match status" value="1"/>
</dbReference>
<dbReference type="PANTHER" id="PTHR45703">
    <property type="entry name" value="DYNEIN HEAVY CHAIN"/>
    <property type="match status" value="1"/>
</dbReference>
<feature type="domain" description="Dynein heavy chain linker" evidence="14">
    <location>
        <begin position="831"/>
        <end position="1242"/>
    </location>
</feature>
<dbReference type="InterPro" id="IPR043160">
    <property type="entry name" value="Dynein_C_barrel"/>
</dbReference>
<evidence type="ECO:0000313" key="18">
    <source>
        <dbReference type="Proteomes" id="UP000054408"/>
    </source>
</evidence>
<dbReference type="STRING" id="461836.A0A0L0DB08"/>
<organism evidence="17 18">
    <name type="scientific">Thecamonas trahens ATCC 50062</name>
    <dbReference type="NCBI Taxonomy" id="461836"/>
    <lineage>
        <taxon>Eukaryota</taxon>
        <taxon>Apusozoa</taxon>
        <taxon>Apusomonadida</taxon>
        <taxon>Apusomonadidae</taxon>
        <taxon>Thecamonas</taxon>
    </lineage>
</organism>
<dbReference type="InterPro" id="IPR042222">
    <property type="entry name" value="Dynein_2_N"/>
</dbReference>
<evidence type="ECO:0000256" key="12">
    <source>
        <dbReference type="SAM" id="Coils"/>
    </source>
</evidence>
<evidence type="ECO:0000256" key="8">
    <source>
        <dbReference type="ARBA" id="ARBA00023017"/>
    </source>
</evidence>
<dbReference type="GeneID" id="25564935"/>
<evidence type="ECO:0000259" key="15">
    <source>
        <dbReference type="Pfam" id="PF12774"/>
    </source>
</evidence>
<dbReference type="PANTHER" id="PTHR45703:SF36">
    <property type="entry name" value="DYNEIN HEAVY CHAIN, CYTOPLASMIC"/>
    <property type="match status" value="1"/>
</dbReference>
<dbReference type="GO" id="GO:0045505">
    <property type="term" value="F:dynein intermediate chain binding"/>
    <property type="evidence" value="ECO:0007669"/>
    <property type="project" value="InterPro"/>
</dbReference>
<keyword evidence="4" id="KW-0493">Microtubule</keyword>
<dbReference type="Gene3D" id="1.20.140.100">
    <property type="entry name" value="Dynein heavy chain, N-terminal domain 2"/>
    <property type="match status" value="1"/>
</dbReference>
<keyword evidence="9 12" id="KW-0175">Coiled coil</keyword>
<evidence type="ECO:0000256" key="3">
    <source>
        <dbReference type="ARBA" id="ARBA00022490"/>
    </source>
</evidence>
<feature type="coiled-coil region" evidence="12">
    <location>
        <begin position="3187"/>
        <end position="3228"/>
    </location>
</feature>
<evidence type="ECO:0000256" key="5">
    <source>
        <dbReference type="ARBA" id="ARBA00022737"/>
    </source>
</evidence>
<dbReference type="InterPro" id="IPR026983">
    <property type="entry name" value="DHC"/>
</dbReference>
<evidence type="ECO:0008006" key="19">
    <source>
        <dbReference type="Google" id="ProtNLM"/>
    </source>
</evidence>
<evidence type="ECO:0000256" key="6">
    <source>
        <dbReference type="ARBA" id="ARBA00022741"/>
    </source>
</evidence>
<evidence type="ECO:0000259" key="14">
    <source>
        <dbReference type="Pfam" id="PF08393"/>
    </source>
</evidence>
<dbReference type="GO" id="GO:0005524">
    <property type="term" value="F:ATP binding"/>
    <property type="evidence" value="ECO:0007669"/>
    <property type="project" value="UniProtKB-KW"/>
</dbReference>
<dbReference type="Pfam" id="PF08393">
    <property type="entry name" value="DHC_N2"/>
    <property type="match status" value="1"/>
</dbReference>
<reference evidence="17 18" key="1">
    <citation type="submission" date="2010-05" db="EMBL/GenBank/DDBJ databases">
        <title>The Genome Sequence of Thecamonas trahens ATCC 50062.</title>
        <authorList>
            <consortium name="The Broad Institute Genome Sequencing Platform"/>
            <person name="Russ C."/>
            <person name="Cuomo C."/>
            <person name="Shea T."/>
            <person name="Young S.K."/>
            <person name="Zeng Q."/>
            <person name="Koehrsen M."/>
            <person name="Haas B."/>
            <person name="Borodovsky M."/>
            <person name="Guigo R."/>
            <person name="Alvarado L."/>
            <person name="Berlin A."/>
            <person name="Bochicchio J."/>
            <person name="Borenstein D."/>
            <person name="Chapman S."/>
            <person name="Chen Z."/>
            <person name="Freedman E."/>
            <person name="Gellesch M."/>
            <person name="Goldberg J."/>
            <person name="Griggs A."/>
            <person name="Gujja S."/>
            <person name="Heilman E."/>
            <person name="Heiman D."/>
            <person name="Hepburn T."/>
            <person name="Howarth C."/>
            <person name="Jen D."/>
            <person name="Larson L."/>
            <person name="Mehta T."/>
            <person name="Park D."/>
            <person name="Pearson M."/>
            <person name="Roberts A."/>
            <person name="Saif S."/>
            <person name="Shenoy N."/>
            <person name="Sisk P."/>
            <person name="Stolte C."/>
            <person name="Sykes S."/>
            <person name="Thomson T."/>
            <person name="Walk T."/>
            <person name="White J."/>
            <person name="Yandava C."/>
            <person name="Burger G."/>
            <person name="Gray M.W."/>
            <person name="Holland P.W.H."/>
            <person name="King N."/>
            <person name="Lang F.B.F."/>
            <person name="Roger A.J."/>
            <person name="Ruiz-Trillo I."/>
            <person name="Lander E."/>
            <person name="Nusbaum C."/>
        </authorList>
    </citation>
    <scope>NUCLEOTIDE SEQUENCE [LARGE SCALE GENOMIC DNA]</scope>
    <source>
        <strain evidence="17 18">ATCC 50062</strain>
    </source>
</reference>
<dbReference type="Pfam" id="PF18199">
    <property type="entry name" value="Dynein_C"/>
    <property type="match status" value="1"/>
</dbReference>
<evidence type="ECO:0000259" key="16">
    <source>
        <dbReference type="Pfam" id="PF18199"/>
    </source>
</evidence>
<dbReference type="GO" id="GO:0005874">
    <property type="term" value="C:microtubule"/>
    <property type="evidence" value="ECO:0007669"/>
    <property type="project" value="UniProtKB-KW"/>
</dbReference>
<sequence>MSFVEYDQEVEAVHRAAVRPAAGRPATSLSNSMVNTSRLSSLTSPLFDFPDQDLDHWAYRPPPPPSPLRSLSVAGMRSPAMSPVARAASVVDHVKDPLSGQGGSSRLVSNIDDAILAIEETEAVWHGTATDELVGPRAPIIHFSMNYDDDTTKFVFLTEVEDPSSLSLHPYSLQVVPKDELATVLSTSATSGAPPSSALTASGALPRAKSGAGKAYYTLSTNGVTRVSADGHTEFTPMASFVRAATLFKHLSALPVFRHFRFWKTIKVWRAFVRRRRFAANRKALLERIFVLHPMFQAALCDVHAFIEGTVLPARLFALELQNTLTMEELVDATDDALAKVKRLLASVLDEVKARVQRLIEDIRDPERIKVSASAASSARRTVSLRQIMLLEKQKALERARKAEMVNAELRVVGKLIRLVDYRILESFHELALKELSRLLNMAWHDNAMLLRVVLDFEPNSRLSFTPDRAAVLDQFDALVGRTVNTLIALPRVPFNQGFLQFISLSGMKPSQLSRDGPHLAAFLSSSDVYGPGGDACLSSLRSAIVQSFDDAQAYAELFSVVAPVHSFGVSWSASDYAAPWLEPDALQAPLDLAAIRADLTKLTKWDAMVSALHTASSRGMLLVDSKSLRENLAPIPIECKAEVLDLLTRIVAARIDTLSTRLEANIYKARGSPHSLTEYVRFAQFLATVPDEKEATRMLLDSIDAAKDLLLEHDVLLPSDTASDHSMVHSLFSQFLSVVAEAGNTKSELFFQYAGVLKTHVDALAASISSVAQALKAPHFASLTATPATLVAELDSLREQLASIGDHATEYAEYLDALGMPPSPVLELGDLTSQLDALAAVWKLSGDWAALELSFSSTPFVSLAEASLEQPVRELEARIAEAQATLPHHPVLAAIASKVAKLASAMPTLLELANPAMQPRHWIQIFAALGESYEHMSSSFTLPQLLSLDVVAHSDLVFQVSDIATGEAEIDAALENVASTWASTQLPTVPYSPDGRTVRKGMYLLAPLGDLLALLEADQLELSRMLSSKYVSGMQSQVEAIRLRLLSHSALLAEWETLQSLWRFMEPLFSSSTSISEALPSVAAKFKLVDRRFRMTMRAAAKASSLHEACAAPGLTQHLVDSRASLELAFRGLAAWLDARRADFPRFYLLSNTQLAHLYALAERPRALVRSIPLMSAIVGPGLSFQTSSSESAAVELIALDSGMAERLKFGRPLQTFGPPHTWLADALEASSKVLAAHVKSALASFDKFLCHDWVFKAPSQAILLVANIKFTEQVETALGAGVIGSGGDGGDSGAAVQDSAAETGKRNSSLRSGPVKPTLARLLQTYRQQLVTWAEIRSSPALAQHHAITIANYMVADMHRLELLRALITDDVGSIHAVQWTTQLRAYWDPALAMPLIRIQDAELSYGYEYHALVRYPMANSAALGTLGTTARWFASGSALGLAGPASSGKSETLRELALVAGRRLVVLDASPLSAVEPPASASPMVAFAPVAAFLRGVAAGGLWGVVRHASSLPLPALSLLSAAAVTLSRSIALGAESLATVGEPRSFMLLGRELRMMPTAGLALTCSPPLGSSATATGAMVANLPACLRSAFEISHTAVPDMLFLLEAALYSQGFRGAKSLASSLFVLNNLMEAEANADDPASVASYGLGFVLKVVDLAATLRARVQLTKESIVVLVAITTVFKASLSDSAFSRALSLTEQVFVRKTHALPPPAALRRSVATKLAEQLGADDAGRVRKHPYVLLALELFPLLALSNGVICAARPDTERVVDGCAELLAAMMNDGADAYLAMMTSEATAAAVDSLPWATAASLLSASDTPQALLAAMPKVALGPAKVHHERHDFDTLTRAQLVGQYVIPPTGAPYWVPGQLAVVLGALATKAELEPAKLFWVVLHNVPPAVAADILAPAMVQLNHRSMTDAPDLDSSFSMGVPDSAGNQSQRPSHVALATAAAAQPSRVVLPQLVSPARITWGNGESLYLPANLRLIVIVNDRQFTPHKLLAAAPVVRVGIGASGGAWLWQQAFADWVTSLHLNPTREEYVHELGNFVSASLAAYAAAMLKMADAAGGADSAPSSPTRSFAAAEGNDKTAQLRIQTRYLTMPVSQLPEGALPLQVVADAILLWLRTLILPSTSPAALDALFGFALFRAVSSLLPAGATEFMGIWHRSLVSRLVGSLPAGTTLADAFMGNDGSVCTPPEEQVLDPLCESSPTPSYWDAPLMCAFEWSALALDHSSSIVLRGPQASSKGWLLEQYVLRRDDAQLIRVSLTEPQWSERLLGVLETHLMQYTSSMMGTAPGTRLLVVVDGVPSAGFSGSAYLEAEAIRVLRLVTKLAANGTTSAQPLLGSGKAPGAAFPHGELLETASYIPGTMLGDDRRVSQATSTAVRAAWEDGHRLTLCGVQFAVVVDECGSAASREWALVLERLYGSMAVVSTLSSPAAIEGILEVRAAAALARLSHDDDDKDASDEPREMDPEYAEIATKLARVTAELRLFAATKLASSAWPSQFAASLGAAVAVMESLGELETGLVTPELATLWWAEAMRLVYVAPLGETSVLGAALNLRLKALMDDEGLAVELPEVSDDDGGLVFRAHSVSGKVKMVTTKAFAMSVPTVREPRLAQLALPWLVFASREEERIGAPMVASGRTASSSLTRAQAVLGTMTPAEHQAMDVRRSLLEGELSGSAMHPGDLAQLGLALFGPRSSGALVVLRGPQSSGLALSRAVAGMHKSKLIEISGAELGDLEQRLKLCYIASGIEGNRVTVYVPAAVLERVLAPRADEESMALCVLSLLLSPSSSGALVTPFSQAEFRQLVGTRRSSGRASADALSNSREANEPLAFGVLVAQFNASVRQHLRVVVEGTEQMAVEMLARPRSSCTGSVWREAFVAAGRAGVVRRVVSLGEVRDNETYALNVVKDLTAQLPLPASSVSGVASVALDVCRRLESGSVVVSVARLIRLALTLYCDAKTYTGLTASRAQSALNTLQAAGERLQEIRNDVARFEPQVQAQLEEAEELTGLIVETETRLAGARGEMTEAEGTLMTARQSRDAQEAYMAAKLGEVMPVLDKYRDRLRLARAEDVSDLASVHKPFDGLVFTMEAITMLTGVESPNWKDVMELLGEANAPAFLEWARTYEPASMTDNMRSALKRMLAHDGVVLSEVAAASPPLGGDLCGWVQAVHEVAITHAKLRVQQATIDELDRTIKDAQDALDDAQEKAKHLGGRLQRLKSQKAKLSKSSLQASVSSSMEELQLMTSSMASVAPMAEALSAVQVEMSAREATLLGDAVVSAAQAVFGRAGEAAALESVVSTTLLVSSSLEERLGSMPAPLAEKTLPRPLVYCEARGSRGSGFGGEDEIAALPPSALLQRLPVAETAFVRSCGASGRWLLGALRETVYSAVTPVLVDPDNLGVPALRELEGDHDLREVHVSSPYVDHVVTEAMVSGRALLVHGFGRSLETGLTPLLRAVLAGVGYLETSVVGSKVGEGGESGDDSGMSSDDEAADPRSASEVFQDMMRAHARARSSELVGGDSSDEVQLVERVTVRMTVTSADGDAENRAVRRGFRLFLVSREREIEVPDVLAGSVHVVTFAAPPSVGEAHAVAMVTQQIKPALAKQVSDIATRLASESHLVSSLYSDAVEMLLTEKFVSKQTTLVDDNEALSGLALSMETFASATATVLKLEVRLRRLVALARESVAAEVAAVAGLWRGASRLQPAVVGLERLSSAVTSAASAIVASNGETPVAQLPKMVFDALMQSLPEDAGLSLAFFAAAEASDQTDAEKLSATEWRVLVDGAQALEDVKVEAAVLSTGSGVPSKPRESWLTAELWNMLGKLEADVGAFDGLLRSVVRDIEVWYTFIHSSAPLSASTSTPSIVERLSPLRRCVLVRLVRPDVLETAMRQVVKSALGVHFSSLGIVSVDEVGKREALVTVLVREAGRQVETWVARWWRETVLEREGANKARLVFVASGSEADIDVNEMRDELERGSWLVVFAASEACGRVLQCAAQVVGGPSGGRRVGWLRKKAPYGRIVVVADDASEVPGEIVRVADVVRVDWPRQLKRALLVQYATYSRLVASVGGSLPRVLRRVLFGLALAVAHVCVRRGMGAPHGFVDAVELSEGRVAAVVAWLRERLASLPHHEAEDEQAGAFVPFSELRSMVSAVMVSTVHGVDSAVLELVMEACLGEFLFDEKHALSASNHNMHPPPFGSLAYHVLYIRRAFPEVVPLDVLGLRNKLAVRLAELRLPVVVRERIAPVVDEHRGWRVACVGRHLCTINELTTLVQRVQSAVPVELPPRGSFSQPMFDHVLETEAAALGAVLNAMHVGLGRLLDVVRGRRELDAALYSQWLSLMDGRVPDGWASGADGLPLWRWLDQMRRKVAQMSNWRQHGLPVVVNLGLLHAPKKLLARLLVVATRTSGSDAPLHAFGFDFVVQRAGVIPREHPPVGVYVGNLVLENAAWDGGQKVLVEPSGHAVGNSMPVVWVRPVDVGQLSRDRLVYAAPLYCGDTSRVIIDMALPISGDESFWRMRGVCLRTE</sequence>
<dbReference type="GO" id="GO:0030286">
    <property type="term" value="C:dynein complex"/>
    <property type="evidence" value="ECO:0007669"/>
    <property type="project" value="UniProtKB-KW"/>
</dbReference>
<keyword evidence="11" id="KW-0206">Cytoskeleton</keyword>
<keyword evidence="5" id="KW-0677">Repeat</keyword>
<evidence type="ECO:0000256" key="4">
    <source>
        <dbReference type="ARBA" id="ARBA00022701"/>
    </source>
</evidence>
<keyword evidence="10" id="KW-0505">Motor protein</keyword>
<dbReference type="Proteomes" id="UP000054408">
    <property type="component" value="Unassembled WGS sequence"/>
</dbReference>
<dbReference type="Gene3D" id="1.10.8.710">
    <property type="match status" value="1"/>
</dbReference>
<keyword evidence="6" id="KW-0547">Nucleotide-binding</keyword>
<evidence type="ECO:0000256" key="7">
    <source>
        <dbReference type="ARBA" id="ARBA00022840"/>
    </source>
</evidence>
<evidence type="ECO:0000256" key="2">
    <source>
        <dbReference type="ARBA" id="ARBA00008887"/>
    </source>
</evidence>
<protein>
    <recommendedName>
        <fullName evidence="19">Dynein heavy chain</fullName>
    </recommendedName>
</protein>
<dbReference type="Gene3D" id="3.10.490.20">
    <property type="match status" value="1"/>
</dbReference>
<dbReference type="Pfam" id="PF12774">
    <property type="entry name" value="AAA_6"/>
    <property type="match status" value="1"/>
</dbReference>
<dbReference type="Gene3D" id="1.20.920.20">
    <property type="match status" value="1"/>
</dbReference>
<evidence type="ECO:0000256" key="9">
    <source>
        <dbReference type="ARBA" id="ARBA00023054"/>
    </source>
</evidence>
<evidence type="ECO:0000256" key="13">
    <source>
        <dbReference type="SAM" id="MobiDB-lite"/>
    </source>
</evidence>
<dbReference type="GO" id="GO:0007018">
    <property type="term" value="P:microtubule-based movement"/>
    <property type="evidence" value="ECO:0007669"/>
    <property type="project" value="InterPro"/>
</dbReference>
<evidence type="ECO:0000313" key="17">
    <source>
        <dbReference type="EMBL" id="KNC49517.1"/>
    </source>
</evidence>
<evidence type="ECO:0000256" key="10">
    <source>
        <dbReference type="ARBA" id="ARBA00023175"/>
    </source>
</evidence>
<evidence type="ECO:0000256" key="1">
    <source>
        <dbReference type="ARBA" id="ARBA00004245"/>
    </source>
</evidence>
<feature type="region of interest" description="Disordered" evidence="13">
    <location>
        <begin position="3478"/>
        <end position="3504"/>
    </location>
</feature>
<dbReference type="GO" id="GO:0051959">
    <property type="term" value="F:dynein light intermediate chain binding"/>
    <property type="evidence" value="ECO:0007669"/>
    <property type="project" value="InterPro"/>
</dbReference>
<dbReference type="InterPro" id="IPR042219">
    <property type="entry name" value="AAA_lid_11_sf"/>
</dbReference>
<proteinExistence type="inferred from homology"/>
<dbReference type="FunFam" id="1.10.287.2620:FF:000001">
    <property type="entry name" value="Cytoplasmic dynein heavy chain 1"/>
    <property type="match status" value="1"/>
</dbReference>
<dbReference type="Gene3D" id="1.20.1270.280">
    <property type="match status" value="1"/>
</dbReference>
<dbReference type="Gene3D" id="3.40.50.300">
    <property type="entry name" value="P-loop containing nucleotide triphosphate hydrolases"/>
    <property type="match status" value="2"/>
</dbReference>
<comment type="similarity">
    <text evidence="2">Belongs to the dynein heavy chain family.</text>
</comment>
<dbReference type="InterPro" id="IPR027417">
    <property type="entry name" value="P-loop_NTPase"/>
</dbReference>
<gene>
    <name evidence="17" type="ORF">AMSG_05539</name>
</gene>
<dbReference type="eggNOG" id="KOG3595">
    <property type="taxonomic scope" value="Eukaryota"/>
</dbReference>
<dbReference type="Gene3D" id="1.10.287.2620">
    <property type="match status" value="1"/>
</dbReference>
<keyword evidence="3" id="KW-0963">Cytoplasm</keyword>
<keyword evidence="7" id="KW-0067">ATP-binding</keyword>
<dbReference type="EMBL" id="GL349456">
    <property type="protein sequence ID" value="KNC49517.1"/>
    <property type="molecule type" value="Genomic_DNA"/>
</dbReference>
<accession>A0A0L0DB08</accession>
<feature type="domain" description="Dynein heavy chain hydrolytic ATP-binding dynein motor region" evidence="15">
    <location>
        <begin position="1408"/>
        <end position="1727"/>
    </location>
</feature>
<comment type="subcellular location">
    <subcellularLocation>
        <location evidence="1">Cytoplasm</location>
        <location evidence="1">Cytoskeleton</location>
    </subcellularLocation>
</comment>
<dbReference type="InterPro" id="IPR043157">
    <property type="entry name" value="Dynein_AAA1S"/>
</dbReference>
<dbReference type="InterPro" id="IPR041228">
    <property type="entry name" value="Dynein_C"/>
</dbReference>
<dbReference type="OrthoDB" id="10693315at2759"/>
<dbReference type="RefSeq" id="XP_013757633.1">
    <property type="nucleotide sequence ID" value="XM_013902179.1"/>
</dbReference>